<protein>
    <submittedName>
        <fullName evidence="3">Glycosyltransferase involved in cell wall bisynthesis</fullName>
    </submittedName>
</protein>
<dbReference type="PANTHER" id="PTHR46401">
    <property type="entry name" value="GLYCOSYLTRANSFERASE WBBK-RELATED"/>
    <property type="match status" value="1"/>
</dbReference>
<dbReference type="RefSeq" id="WP_078777492.1">
    <property type="nucleotide sequence ID" value="NZ_FUWU01000089.1"/>
</dbReference>
<accession>A0A1T4RU99</accession>
<dbReference type="InterPro" id="IPR001296">
    <property type="entry name" value="Glyco_trans_1"/>
</dbReference>
<dbReference type="CDD" id="cd03801">
    <property type="entry name" value="GT4_PimA-like"/>
    <property type="match status" value="1"/>
</dbReference>
<name>A0A1T4RU99_9BACT</name>
<dbReference type="AlphaFoldDB" id="A0A1T4RU99"/>
<proteinExistence type="predicted"/>
<dbReference type="Gene3D" id="3.40.50.2000">
    <property type="entry name" value="Glycogen Phosphorylase B"/>
    <property type="match status" value="1"/>
</dbReference>
<dbReference type="GO" id="GO:0009103">
    <property type="term" value="P:lipopolysaccharide biosynthetic process"/>
    <property type="evidence" value="ECO:0007669"/>
    <property type="project" value="TreeGrafter"/>
</dbReference>
<organism evidence="3 4">
    <name type="scientific">Fibrobacter intestinalis</name>
    <dbReference type="NCBI Taxonomy" id="28122"/>
    <lineage>
        <taxon>Bacteria</taxon>
        <taxon>Pseudomonadati</taxon>
        <taxon>Fibrobacterota</taxon>
        <taxon>Fibrobacteria</taxon>
        <taxon>Fibrobacterales</taxon>
        <taxon>Fibrobacteraceae</taxon>
        <taxon>Fibrobacter</taxon>
    </lineage>
</organism>
<dbReference type="GO" id="GO:0016757">
    <property type="term" value="F:glycosyltransferase activity"/>
    <property type="evidence" value="ECO:0007669"/>
    <property type="project" value="InterPro"/>
</dbReference>
<gene>
    <name evidence="3" type="ORF">SAMN02745108_02855</name>
</gene>
<evidence type="ECO:0000313" key="4">
    <source>
        <dbReference type="Proteomes" id="UP000190449"/>
    </source>
</evidence>
<sequence length="333" mass="37873">MKIGYLLPSFTIVSGSSGGIKMQAMQWRNMMRSRGYEVVEISEWGDYDWKTFDILHFFYFGFSYLTIYQHLKKRYPHLKFVCSPIIDSFIPCFIYKAISLIKIPKLKVWSEPATLRRFQNLFDVFLVRSNYERKYLEKGLGISKEKIQKIPLNGRLSGVECAIQKENFCLHVSRNDDPGKNVFRLVEAALQYGFNLTLAGSISETFKERLQAKIGNSPNIQILGRVSDEALIDLYKRARVFALPSIREGVGLVALEAASYGCDIVITNIGGPQEYFLPNAIAVNPKNVDEIGKAVMRFLNGETFQPALKEAIADKYAESRVAEMLGNAYREVL</sequence>
<dbReference type="STRING" id="28122.SAMN02745108_02855"/>
<dbReference type="EMBL" id="FUWU01000089">
    <property type="protein sequence ID" value="SKA19574.1"/>
    <property type="molecule type" value="Genomic_DNA"/>
</dbReference>
<evidence type="ECO:0000313" key="3">
    <source>
        <dbReference type="EMBL" id="SKA19574.1"/>
    </source>
</evidence>
<keyword evidence="1 3" id="KW-0808">Transferase</keyword>
<evidence type="ECO:0000256" key="1">
    <source>
        <dbReference type="ARBA" id="ARBA00022679"/>
    </source>
</evidence>
<dbReference type="Proteomes" id="UP000190449">
    <property type="component" value="Unassembled WGS sequence"/>
</dbReference>
<dbReference type="Pfam" id="PF00534">
    <property type="entry name" value="Glycos_transf_1"/>
    <property type="match status" value="1"/>
</dbReference>
<dbReference type="SUPFAM" id="SSF53756">
    <property type="entry name" value="UDP-Glycosyltransferase/glycogen phosphorylase"/>
    <property type="match status" value="1"/>
</dbReference>
<reference evidence="3 4" key="1">
    <citation type="submission" date="2017-02" db="EMBL/GenBank/DDBJ databases">
        <authorList>
            <person name="Peterson S.W."/>
        </authorList>
    </citation>
    <scope>NUCLEOTIDE SEQUENCE [LARGE SCALE GENOMIC DNA]</scope>
    <source>
        <strain evidence="3 4">ATCC 43854</strain>
    </source>
</reference>
<evidence type="ECO:0000259" key="2">
    <source>
        <dbReference type="Pfam" id="PF00534"/>
    </source>
</evidence>
<feature type="domain" description="Glycosyl transferase family 1" evidence="2">
    <location>
        <begin position="165"/>
        <end position="311"/>
    </location>
</feature>
<dbReference type="PANTHER" id="PTHR46401:SF2">
    <property type="entry name" value="GLYCOSYLTRANSFERASE WBBK-RELATED"/>
    <property type="match status" value="1"/>
</dbReference>